<dbReference type="EMBL" id="CP019948">
    <property type="protein sequence ID" value="ARN80317.1"/>
    <property type="molecule type" value="Genomic_DNA"/>
</dbReference>
<dbReference type="Proteomes" id="UP000193978">
    <property type="component" value="Chromosome"/>
</dbReference>
<organism evidence="2 3">
    <name type="scientific">Methylocystis bryophila</name>
    <dbReference type="NCBI Taxonomy" id="655015"/>
    <lineage>
        <taxon>Bacteria</taxon>
        <taxon>Pseudomonadati</taxon>
        <taxon>Pseudomonadota</taxon>
        <taxon>Alphaproteobacteria</taxon>
        <taxon>Hyphomicrobiales</taxon>
        <taxon>Methylocystaceae</taxon>
        <taxon>Methylocystis</taxon>
    </lineage>
</organism>
<accession>A0A1W6MRX3</accession>
<proteinExistence type="predicted"/>
<evidence type="ECO:0000313" key="2">
    <source>
        <dbReference type="EMBL" id="ARN80317.1"/>
    </source>
</evidence>
<sequence length="61" mass="6519">MKSYWLIVAAIGFALIIGALTPLPRERAAQTAATAGSHVVHLDPGAGYDWRAPPNGTDRKF</sequence>
<evidence type="ECO:0000313" key="3">
    <source>
        <dbReference type="Proteomes" id="UP000193978"/>
    </source>
</evidence>
<dbReference type="RefSeq" id="WP_085770382.1">
    <property type="nucleotide sequence ID" value="NZ_AP027149.1"/>
</dbReference>
<keyword evidence="3" id="KW-1185">Reference proteome</keyword>
<name>A0A1W6MRX3_9HYPH</name>
<protein>
    <submittedName>
        <fullName evidence="2">Uncharacterized protein</fullName>
    </submittedName>
</protein>
<dbReference type="KEGG" id="mbry:B1812_03600"/>
<dbReference type="AlphaFoldDB" id="A0A1W6MRX3"/>
<feature type="region of interest" description="Disordered" evidence="1">
    <location>
        <begin position="40"/>
        <end position="61"/>
    </location>
</feature>
<gene>
    <name evidence="2" type="ORF">B1812_03600</name>
</gene>
<evidence type="ECO:0000256" key="1">
    <source>
        <dbReference type="SAM" id="MobiDB-lite"/>
    </source>
</evidence>
<reference evidence="2 3" key="1">
    <citation type="submission" date="2017-02" db="EMBL/GenBank/DDBJ databases">
        <authorList>
            <person name="Peterson S.W."/>
        </authorList>
    </citation>
    <scope>NUCLEOTIDE SEQUENCE [LARGE SCALE GENOMIC DNA]</scope>
    <source>
        <strain evidence="2 3">S285</strain>
    </source>
</reference>